<dbReference type="AlphaFoldDB" id="A0A167MCC6"/>
<dbReference type="Proteomes" id="UP000076738">
    <property type="component" value="Unassembled WGS sequence"/>
</dbReference>
<proteinExistence type="predicted"/>
<evidence type="ECO:0000313" key="2">
    <source>
        <dbReference type="Proteomes" id="UP000076738"/>
    </source>
</evidence>
<evidence type="ECO:0000313" key="1">
    <source>
        <dbReference type="EMBL" id="KZO96565.1"/>
    </source>
</evidence>
<keyword evidence="2" id="KW-1185">Reference proteome</keyword>
<dbReference type="EMBL" id="KV417283">
    <property type="protein sequence ID" value="KZO96565.1"/>
    <property type="molecule type" value="Genomic_DNA"/>
</dbReference>
<name>A0A167MCC6_CALVF</name>
<sequence length="206" mass="22976">MSTAIQEEYILFDLLQRAMIEVLGEKRHRTRMRTHVLVVTVQACPLEPNPIVAALDKGDRILQIVSIYAKPKSEYPNGFKTVIALSDEKTRETYPWPDQLLGVTAIFWETLGDPSMPTMPQGIGFNKRLLSDVIMEPRVEECAALCGIQPQQLPDKVWSRAMGVRVRLEYVVLMIVASCSRLLTLLCVVTSTISSAATTSRPSSSL</sequence>
<organism evidence="1 2">
    <name type="scientific">Calocera viscosa (strain TUFC12733)</name>
    <dbReference type="NCBI Taxonomy" id="1330018"/>
    <lineage>
        <taxon>Eukaryota</taxon>
        <taxon>Fungi</taxon>
        <taxon>Dikarya</taxon>
        <taxon>Basidiomycota</taxon>
        <taxon>Agaricomycotina</taxon>
        <taxon>Dacrymycetes</taxon>
        <taxon>Dacrymycetales</taxon>
        <taxon>Dacrymycetaceae</taxon>
        <taxon>Calocera</taxon>
    </lineage>
</organism>
<accession>A0A167MCC6</accession>
<protein>
    <submittedName>
        <fullName evidence="1">Uncharacterized protein</fullName>
    </submittedName>
</protein>
<gene>
    <name evidence="1" type="ORF">CALVIDRAFT_107808</name>
</gene>
<reference evidence="1 2" key="1">
    <citation type="journal article" date="2016" name="Mol. Biol. Evol.">
        <title>Comparative Genomics of Early-Diverging Mushroom-Forming Fungi Provides Insights into the Origins of Lignocellulose Decay Capabilities.</title>
        <authorList>
            <person name="Nagy L.G."/>
            <person name="Riley R."/>
            <person name="Tritt A."/>
            <person name="Adam C."/>
            <person name="Daum C."/>
            <person name="Floudas D."/>
            <person name="Sun H."/>
            <person name="Yadav J.S."/>
            <person name="Pangilinan J."/>
            <person name="Larsson K.H."/>
            <person name="Matsuura K."/>
            <person name="Barry K."/>
            <person name="Labutti K."/>
            <person name="Kuo R."/>
            <person name="Ohm R.A."/>
            <person name="Bhattacharya S.S."/>
            <person name="Shirouzu T."/>
            <person name="Yoshinaga Y."/>
            <person name="Martin F.M."/>
            <person name="Grigoriev I.V."/>
            <person name="Hibbett D.S."/>
        </authorList>
    </citation>
    <scope>NUCLEOTIDE SEQUENCE [LARGE SCALE GENOMIC DNA]</scope>
    <source>
        <strain evidence="1 2">TUFC12733</strain>
    </source>
</reference>